<comment type="subcellular location">
    <subcellularLocation>
        <location evidence="1">Nucleus</location>
    </subcellularLocation>
</comment>
<sequence length="388" mass="44722">MDKIHEPDAREWIGEPVKVADFKEQWTNALEASGYGEYDGRNVAEAIMKVMNISEFALKNLEADFRPSTLCCGQENLDTTKLPEETDLLTLKLLKEDLQKRQQDMGYRFKIAQFLRRSCPLTKVNLVHEHSRIRFPETERVPSGEAVLLVQVFRPIKTPVGFKKVRMGGHAYPFRILAEVSILGCQTLLELRAKIQCISDDTAIGDFSENPDRPQEPAASAVYKSGFFYIGDTFYNDMSDPSCRDYSQVIIDWAKNPRRGLGPFKKAIMEDTTFDQLELRLGYPYVYMHQGSCEHLLVFSDMRMHHSHDSQHLPDYPSVLKSFPVGKRVFCMLCRKNTAKWVTFENERVTEDPFFFCAVCFRKFNYTADNKKIGNFRALPYLDWNAVG</sequence>
<evidence type="ECO:0000256" key="5">
    <source>
        <dbReference type="ARBA" id="ARBA00023125"/>
    </source>
</evidence>
<dbReference type="PANTHER" id="PTHR13421">
    <property type="entry name" value="SNRNA-ACTIVATING PROTEIN COMPLEX SUBUNIT 3"/>
    <property type="match status" value="1"/>
</dbReference>
<comment type="similarity">
    <text evidence="2">Belongs to the SNAPC3/SRD2 family.</text>
</comment>
<dbReference type="GO" id="GO:0000978">
    <property type="term" value="F:RNA polymerase II cis-regulatory region sequence-specific DNA binding"/>
    <property type="evidence" value="ECO:0007669"/>
    <property type="project" value="TreeGrafter"/>
</dbReference>
<keyword evidence="5" id="KW-0238">DNA-binding</keyword>
<reference evidence="11" key="1">
    <citation type="journal article" date="2017" name="Front. Cell. Infect. Microbiol.">
        <title>The Distinct Transcriptional Response of the Midgut of Amblyomma sculptum and Amblyomma aureolatum Ticks to Rickettsia rickettsii Correlates to Their Differences in Susceptibility to Infection.</title>
        <authorList>
            <person name="Martins L.A."/>
            <person name="Galletti M.F.B.M."/>
            <person name="Ribeiro J.M."/>
            <person name="Fujita A."/>
            <person name="Costa F.B."/>
            <person name="Labruna M.B."/>
            <person name="Daffre S."/>
            <person name="Fogaca A.C."/>
        </authorList>
    </citation>
    <scope>NUCLEOTIDE SEQUENCE</scope>
</reference>
<evidence type="ECO:0000256" key="2">
    <source>
        <dbReference type="ARBA" id="ARBA00010410"/>
    </source>
</evidence>
<comment type="subunit">
    <text evidence="9">Part of the SNAPc complex composed of 5 subunits: SNAPC1, SNAPC2, SNAPC3, SNAPC4 and SNAPC5. SNAPC3 interacts with SNAPC1.</text>
</comment>
<comment type="function">
    <text evidence="8">Part of the SNAPc complex required for the transcription of both RNA polymerase II and III small-nuclear RNA genes. Binds to the proximal sequence element (PSE), a non-TATA-box basal promoter element common to these 2 types of genes. Recruits TBP and BRF2 to the U6 snRNA TATA box.</text>
</comment>
<evidence type="ECO:0000256" key="3">
    <source>
        <dbReference type="ARBA" id="ARBA00013634"/>
    </source>
</evidence>
<evidence type="ECO:0000256" key="7">
    <source>
        <dbReference type="ARBA" id="ARBA00023242"/>
    </source>
</evidence>
<dbReference type="EMBL" id="GFAC01002014">
    <property type="protein sequence ID" value="JAT97174.1"/>
    <property type="molecule type" value="mRNA"/>
</dbReference>
<dbReference type="GO" id="GO:0003681">
    <property type="term" value="F:bent DNA binding"/>
    <property type="evidence" value="ECO:0007669"/>
    <property type="project" value="TreeGrafter"/>
</dbReference>
<keyword evidence="7" id="KW-0539">Nucleus</keyword>
<dbReference type="AlphaFoldDB" id="A0A1E1XD61"/>
<keyword evidence="6" id="KW-0804">Transcription</keyword>
<evidence type="ECO:0000256" key="1">
    <source>
        <dbReference type="ARBA" id="ARBA00004123"/>
    </source>
</evidence>
<proteinExistence type="evidence at transcript level"/>
<evidence type="ECO:0000256" key="10">
    <source>
        <dbReference type="ARBA" id="ARBA00029606"/>
    </source>
</evidence>
<evidence type="ECO:0000256" key="4">
    <source>
        <dbReference type="ARBA" id="ARBA00023015"/>
    </source>
</evidence>
<dbReference type="Pfam" id="PF12251">
    <property type="entry name" value="SNAPC3"/>
    <property type="match status" value="1"/>
</dbReference>
<dbReference type="GO" id="GO:0005634">
    <property type="term" value="C:nucleus"/>
    <property type="evidence" value="ECO:0007669"/>
    <property type="project" value="UniProtKB-SubCell"/>
</dbReference>
<organism evidence="11">
    <name type="scientific">Amblyomma aureolatum</name>
    <dbReference type="NCBI Taxonomy" id="187763"/>
    <lineage>
        <taxon>Eukaryota</taxon>
        <taxon>Metazoa</taxon>
        <taxon>Ecdysozoa</taxon>
        <taxon>Arthropoda</taxon>
        <taxon>Chelicerata</taxon>
        <taxon>Arachnida</taxon>
        <taxon>Acari</taxon>
        <taxon>Parasitiformes</taxon>
        <taxon>Ixodida</taxon>
        <taxon>Ixodoidea</taxon>
        <taxon>Ixodidae</taxon>
        <taxon>Amblyomminae</taxon>
        <taxon>Amblyomma</taxon>
    </lineage>
</organism>
<evidence type="ECO:0000256" key="9">
    <source>
        <dbReference type="ARBA" id="ARBA00025958"/>
    </source>
</evidence>
<keyword evidence="4" id="KW-0805">Transcription regulation</keyword>
<dbReference type="GO" id="GO:0042796">
    <property type="term" value="P:snRNA transcription by RNA polymerase III"/>
    <property type="evidence" value="ECO:0007669"/>
    <property type="project" value="TreeGrafter"/>
</dbReference>
<evidence type="ECO:0000256" key="8">
    <source>
        <dbReference type="ARBA" id="ARBA00025193"/>
    </source>
</evidence>
<evidence type="ECO:0000256" key="6">
    <source>
        <dbReference type="ARBA" id="ARBA00023163"/>
    </source>
</evidence>
<dbReference type="GO" id="GO:0001046">
    <property type="term" value="F:core promoter sequence-specific DNA binding"/>
    <property type="evidence" value="ECO:0007669"/>
    <property type="project" value="TreeGrafter"/>
</dbReference>
<dbReference type="GO" id="GO:0001006">
    <property type="term" value="F:RNA polymerase III type 3 promoter sequence-specific DNA binding"/>
    <property type="evidence" value="ECO:0007669"/>
    <property type="project" value="TreeGrafter"/>
</dbReference>
<evidence type="ECO:0000313" key="11">
    <source>
        <dbReference type="EMBL" id="JAT97174.1"/>
    </source>
</evidence>
<protein>
    <recommendedName>
        <fullName evidence="3">snRNA-activating protein complex subunit 3</fullName>
    </recommendedName>
    <alternativeName>
        <fullName evidence="10">Small nuclear RNA-activating complex polypeptide 3</fullName>
    </alternativeName>
</protein>
<name>A0A1E1XD61_9ACAR</name>
<dbReference type="GO" id="GO:0042795">
    <property type="term" value="P:snRNA transcription by RNA polymerase II"/>
    <property type="evidence" value="ECO:0007669"/>
    <property type="project" value="TreeGrafter"/>
</dbReference>
<dbReference type="GO" id="GO:0019185">
    <property type="term" value="C:snRNA-activating protein complex"/>
    <property type="evidence" value="ECO:0007669"/>
    <property type="project" value="TreeGrafter"/>
</dbReference>
<dbReference type="InterPro" id="IPR022042">
    <property type="entry name" value="snRNA-activating_su3"/>
</dbReference>
<dbReference type="PANTHER" id="PTHR13421:SF16">
    <property type="entry name" value="SNRNA-ACTIVATING PROTEIN COMPLEX SUBUNIT 3"/>
    <property type="match status" value="1"/>
</dbReference>
<accession>A0A1E1XD61</accession>